<evidence type="ECO:0000256" key="2">
    <source>
        <dbReference type="ARBA" id="ARBA00022475"/>
    </source>
</evidence>
<dbReference type="PANTHER" id="PTHR30572:SF4">
    <property type="entry name" value="ABC TRANSPORTER PERMEASE YTRF"/>
    <property type="match status" value="1"/>
</dbReference>
<evidence type="ECO:0000256" key="4">
    <source>
        <dbReference type="ARBA" id="ARBA00022989"/>
    </source>
</evidence>
<keyword evidence="2" id="KW-1003">Cell membrane</keyword>
<dbReference type="EMBL" id="SHKW01000001">
    <property type="protein sequence ID" value="RZU39385.1"/>
    <property type="molecule type" value="Genomic_DNA"/>
</dbReference>
<gene>
    <name evidence="9" type="ORF">BDD14_0765</name>
</gene>
<name>A0A4Q7YRE2_9BACT</name>
<comment type="caution">
    <text evidence="9">The sequence shown here is derived from an EMBL/GenBank/DDBJ whole genome shotgun (WGS) entry which is preliminary data.</text>
</comment>
<keyword evidence="3 7" id="KW-0812">Transmembrane</keyword>
<evidence type="ECO:0000256" key="7">
    <source>
        <dbReference type="SAM" id="Phobius"/>
    </source>
</evidence>
<dbReference type="GO" id="GO:0022857">
    <property type="term" value="F:transmembrane transporter activity"/>
    <property type="evidence" value="ECO:0007669"/>
    <property type="project" value="TreeGrafter"/>
</dbReference>
<keyword evidence="4 7" id="KW-1133">Transmembrane helix</keyword>
<feature type="transmembrane region" description="Helical" evidence="7">
    <location>
        <begin position="106"/>
        <end position="127"/>
    </location>
</feature>
<feature type="domain" description="ABC3 transporter permease C-terminal" evidence="8">
    <location>
        <begin position="65"/>
        <end position="173"/>
    </location>
</feature>
<dbReference type="RefSeq" id="WP_165419911.1">
    <property type="nucleotide sequence ID" value="NZ_SHKW01000001.1"/>
</dbReference>
<evidence type="ECO:0000256" key="6">
    <source>
        <dbReference type="ARBA" id="ARBA00038076"/>
    </source>
</evidence>
<dbReference type="GO" id="GO:0005886">
    <property type="term" value="C:plasma membrane"/>
    <property type="evidence" value="ECO:0007669"/>
    <property type="project" value="UniProtKB-SubCell"/>
</dbReference>
<evidence type="ECO:0000256" key="5">
    <source>
        <dbReference type="ARBA" id="ARBA00023136"/>
    </source>
</evidence>
<dbReference type="InterPro" id="IPR003838">
    <property type="entry name" value="ABC3_permease_C"/>
</dbReference>
<evidence type="ECO:0000256" key="3">
    <source>
        <dbReference type="ARBA" id="ARBA00022692"/>
    </source>
</evidence>
<dbReference type="InterPro" id="IPR050250">
    <property type="entry name" value="Macrolide_Exporter_MacB"/>
</dbReference>
<comment type="subcellular location">
    <subcellularLocation>
        <location evidence="1">Cell membrane</location>
        <topology evidence="1">Multi-pass membrane protein</topology>
    </subcellularLocation>
</comment>
<dbReference type="PANTHER" id="PTHR30572">
    <property type="entry name" value="MEMBRANE COMPONENT OF TRANSPORTER-RELATED"/>
    <property type="match status" value="1"/>
</dbReference>
<dbReference type="AlphaFoldDB" id="A0A4Q7YRE2"/>
<keyword evidence="5 7" id="KW-0472">Membrane</keyword>
<dbReference type="Proteomes" id="UP000292958">
    <property type="component" value="Unassembled WGS sequence"/>
</dbReference>
<feature type="transmembrane region" description="Helical" evidence="7">
    <location>
        <begin position="58"/>
        <end position="85"/>
    </location>
</feature>
<evidence type="ECO:0000256" key="1">
    <source>
        <dbReference type="ARBA" id="ARBA00004651"/>
    </source>
</evidence>
<organism evidence="9 10">
    <name type="scientific">Edaphobacter modestus</name>
    <dbReference type="NCBI Taxonomy" id="388466"/>
    <lineage>
        <taxon>Bacteria</taxon>
        <taxon>Pseudomonadati</taxon>
        <taxon>Acidobacteriota</taxon>
        <taxon>Terriglobia</taxon>
        <taxon>Terriglobales</taxon>
        <taxon>Acidobacteriaceae</taxon>
        <taxon>Edaphobacter</taxon>
    </lineage>
</organism>
<feature type="transmembrane region" description="Helical" evidence="7">
    <location>
        <begin position="147"/>
        <end position="174"/>
    </location>
</feature>
<accession>A0A4Q7YRE2</accession>
<evidence type="ECO:0000259" key="8">
    <source>
        <dbReference type="Pfam" id="PF02687"/>
    </source>
</evidence>
<dbReference type="Pfam" id="PF02687">
    <property type="entry name" value="FtsX"/>
    <property type="match status" value="1"/>
</dbReference>
<evidence type="ECO:0000313" key="10">
    <source>
        <dbReference type="Proteomes" id="UP000292958"/>
    </source>
</evidence>
<proteinExistence type="inferred from homology"/>
<reference evidence="9 10" key="1">
    <citation type="submission" date="2019-02" db="EMBL/GenBank/DDBJ databases">
        <title>Genomic Encyclopedia of Archaeal and Bacterial Type Strains, Phase II (KMG-II): from individual species to whole genera.</title>
        <authorList>
            <person name="Goeker M."/>
        </authorList>
    </citation>
    <scope>NUCLEOTIDE SEQUENCE [LARGE SCALE GENOMIC DNA]</scope>
    <source>
        <strain evidence="9 10">DSM 18101</strain>
    </source>
</reference>
<sequence length="184" mass="20329">MWNHAQIFFRSTTAPQSLERPLRLALHKLNSEQGISGNEVRTLDDALSIQTVWVQQHMFSVLCSFFGGLALALSLFGITSTILFTAEQRKNELGIRLALGAPRSHIVWTVMQTLLPTITAAVLLGVALNLGFRNILKHWMPAGANSFWIPAWVTVLLILPSAIACLIPAVRAAYTDPLETLRND</sequence>
<evidence type="ECO:0000313" key="9">
    <source>
        <dbReference type="EMBL" id="RZU39385.1"/>
    </source>
</evidence>
<protein>
    <submittedName>
        <fullName evidence="9">FtsX-like permease family protein</fullName>
    </submittedName>
</protein>
<comment type="similarity">
    <text evidence="6">Belongs to the ABC-4 integral membrane protein family.</text>
</comment>
<keyword evidence="10" id="KW-1185">Reference proteome</keyword>